<sequence length="103" mass="11791">MAPCFDCGHVPGELDECIRGEHEYHAFEIWGQEIVLCDFCDADFGSYFPDYWGLPEGPLPDYPLHLVRKVERPGIGRDLYCANCNHRLEFLLFRSRVAAQNAA</sequence>
<dbReference type="KEGG" id="xpe:BJD13_15310"/>
<dbReference type="EMBL" id="PUUL01000056">
    <property type="protein sequence ID" value="RXD53938.1"/>
    <property type="molecule type" value="Genomic_DNA"/>
</dbReference>
<reference evidence="2 4" key="2">
    <citation type="submission" date="2018-02" db="EMBL/GenBank/DDBJ databases">
        <title>Characterization of Xanthomonas diversity in transplant houses and field plants.</title>
        <authorList>
            <person name="Abrahamian P."/>
            <person name="Timilsina S."/>
            <person name="Minsavage G.V."/>
            <person name="Goss E.M."/>
            <person name="Jones J.B."/>
            <person name="Vallad G.E."/>
        </authorList>
    </citation>
    <scope>NUCLEOTIDE SEQUENCE [LARGE SCALE GENOMIC DNA]</scope>
    <source>
        <strain evidence="2 4">GEV2132</strain>
    </source>
</reference>
<accession>A0AAQ1BWK6</accession>
<evidence type="ECO:0000313" key="1">
    <source>
        <dbReference type="EMBL" id="KLC04709.1"/>
    </source>
</evidence>
<evidence type="ECO:0000313" key="4">
    <source>
        <dbReference type="Proteomes" id="UP000289372"/>
    </source>
</evidence>
<dbReference type="Proteomes" id="UP000289372">
    <property type="component" value="Unassembled WGS sequence"/>
</dbReference>
<evidence type="ECO:0000313" key="2">
    <source>
        <dbReference type="EMBL" id="RXD53938.1"/>
    </source>
</evidence>
<dbReference type="AlphaFoldDB" id="A0AAQ1BWK6"/>
<dbReference type="Proteomes" id="UP000035369">
    <property type="component" value="Unassembled WGS sequence"/>
</dbReference>
<name>A0AAQ1BWK6_XANPE</name>
<dbReference type="EMBL" id="JZUY01000042">
    <property type="protein sequence ID" value="KLC04709.1"/>
    <property type="molecule type" value="Genomic_DNA"/>
</dbReference>
<protein>
    <submittedName>
        <fullName evidence="2">Uncharacterized protein</fullName>
    </submittedName>
</protein>
<proteinExistence type="predicted"/>
<reference evidence="1 3" key="1">
    <citation type="submission" date="2015-02" db="EMBL/GenBank/DDBJ databases">
        <title>Whole genome sequencing of multiple isolates of three species of pepper and tomato-infecting xanthomonads reveals genetic diversity in field strains and pinpoints effectors responsible for host specificity.</title>
        <authorList>
            <person name="Schwartz A."/>
            <person name="Dahlbeck D."/>
            <person name="Staskawicz B."/>
            <person name="Bart R."/>
            <person name="Potnis N."/>
            <person name="Minsavage G."/>
            <person name="Timilsina S."/>
            <person name="Goss E."/>
            <person name="Jones J."/>
            <person name="Vallad G."/>
            <person name="Barak J."/>
            <person name="Miller S."/>
            <person name="Ritchie D."/>
            <person name="Martins J.Jr."/>
            <person name="Patane J.S."/>
            <person name="Setubal J.C."/>
        </authorList>
    </citation>
    <scope>NUCLEOTIDE SEQUENCE [LARGE SCALE GENOMIC DNA]</scope>
    <source>
        <strain evidence="1 3">Xp3-15</strain>
    </source>
</reference>
<evidence type="ECO:0000313" key="3">
    <source>
        <dbReference type="Proteomes" id="UP000035369"/>
    </source>
</evidence>
<gene>
    <name evidence="2" type="ORF">DB769_10945</name>
    <name evidence="1" type="ORF">XP315_14115</name>
</gene>
<organism evidence="2 4">
    <name type="scientific">Xanthomonas perforans</name>
    <dbReference type="NCBI Taxonomy" id="442694"/>
    <lineage>
        <taxon>Bacteria</taxon>
        <taxon>Pseudomonadati</taxon>
        <taxon>Pseudomonadota</taxon>
        <taxon>Gammaproteobacteria</taxon>
        <taxon>Lysobacterales</taxon>
        <taxon>Lysobacteraceae</taxon>
        <taxon>Xanthomonas</taxon>
    </lineage>
</organism>
<keyword evidence="3" id="KW-1185">Reference proteome</keyword>
<comment type="caution">
    <text evidence="2">The sequence shown here is derived from an EMBL/GenBank/DDBJ whole genome shotgun (WGS) entry which is preliminary data.</text>
</comment>